<dbReference type="InterPro" id="IPR002931">
    <property type="entry name" value="Transglutaminase-like"/>
</dbReference>
<dbReference type="EMBL" id="BAABKM010000003">
    <property type="protein sequence ID" value="GAA4715546.1"/>
    <property type="molecule type" value="Genomic_DNA"/>
</dbReference>
<dbReference type="Pfam" id="PF01841">
    <property type="entry name" value="Transglut_core"/>
    <property type="match status" value="1"/>
</dbReference>
<dbReference type="SUPFAM" id="SSF54001">
    <property type="entry name" value="Cysteine proteinases"/>
    <property type="match status" value="1"/>
</dbReference>
<name>A0ABP8XXF7_9ACTN</name>
<reference evidence="3" key="1">
    <citation type="journal article" date="2019" name="Int. J. Syst. Evol. Microbiol.">
        <title>The Global Catalogue of Microorganisms (GCM) 10K type strain sequencing project: providing services to taxonomists for standard genome sequencing and annotation.</title>
        <authorList>
            <consortium name="The Broad Institute Genomics Platform"/>
            <consortium name="The Broad Institute Genome Sequencing Center for Infectious Disease"/>
            <person name="Wu L."/>
            <person name="Ma J."/>
        </authorList>
    </citation>
    <scope>NUCLEOTIDE SEQUENCE [LARGE SCALE GENOMIC DNA]</scope>
    <source>
        <strain evidence="3">JCM 18531</strain>
    </source>
</reference>
<evidence type="ECO:0000259" key="1">
    <source>
        <dbReference type="SMART" id="SM00460"/>
    </source>
</evidence>
<protein>
    <submittedName>
        <fullName evidence="2">Transglutaminase family protein</fullName>
    </submittedName>
</protein>
<gene>
    <name evidence="2" type="ORF">GCM10023349_38880</name>
</gene>
<organism evidence="2 3">
    <name type="scientific">Nocardioides conyzicola</name>
    <dbReference type="NCBI Taxonomy" id="1651781"/>
    <lineage>
        <taxon>Bacteria</taxon>
        <taxon>Bacillati</taxon>
        <taxon>Actinomycetota</taxon>
        <taxon>Actinomycetes</taxon>
        <taxon>Propionibacteriales</taxon>
        <taxon>Nocardioidaceae</taxon>
        <taxon>Nocardioides</taxon>
    </lineage>
</organism>
<proteinExistence type="predicted"/>
<dbReference type="PANTHER" id="PTHR33490">
    <property type="entry name" value="BLR5614 PROTEIN-RELATED"/>
    <property type="match status" value="1"/>
</dbReference>
<dbReference type="InterPro" id="IPR038765">
    <property type="entry name" value="Papain-like_cys_pep_sf"/>
</dbReference>
<dbReference type="Pfam" id="PF08379">
    <property type="entry name" value="Bact_transglu_N"/>
    <property type="match status" value="1"/>
</dbReference>
<dbReference type="Gene3D" id="3.10.620.30">
    <property type="match status" value="1"/>
</dbReference>
<evidence type="ECO:0000313" key="2">
    <source>
        <dbReference type="EMBL" id="GAA4715546.1"/>
    </source>
</evidence>
<dbReference type="PANTHER" id="PTHR33490:SF6">
    <property type="entry name" value="SLL1049 PROTEIN"/>
    <property type="match status" value="1"/>
</dbReference>
<comment type="caution">
    <text evidence="2">The sequence shown here is derived from an EMBL/GenBank/DDBJ whole genome shotgun (WGS) entry which is preliminary data.</text>
</comment>
<dbReference type="Proteomes" id="UP001499974">
    <property type="component" value="Unassembled WGS sequence"/>
</dbReference>
<feature type="domain" description="Transglutaminase-like" evidence="1">
    <location>
        <begin position="169"/>
        <end position="236"/>
    </location>
</feature>
<sequence>MSMQLRIVHRTTFEYDGRAVASYNQARMTPLTTPGQIVSYSRVEVSPAPWSFDYRDYFGTAVTAFEVLDPHESMTVTATSTVYTDRAPAGMPTIGWDQLADPDVADEYTEYLALTHAVALHPELSARVDRIRADAAMPGDAARDICALIHREVEYRPGATDVHTRAADAWEQRAGVCQDMAHLTIGALRTLGIPARYVSGYFHPQARPQVGETVPGESHAWVEWWDHGWHAFDPTNDSEPGDRYVVVATGRDYGDVKPLSGIFSGAKTQAMNVDVVLTRLG</sequence>
<accession>A0ABP8XXF7</accession>
<evidence type="ECO:0000313" key="3">
    <source>
        <dbReference type="Proteomes" id="UP001499974"/>
    </source>
</evidence>
<dbReference type="RefSeq" id="WP_345523192.1">
    <property type="nucleotide sequence ID" value="NZ_BAABKM010000003.1"/>
</dbReference>
<keyword evidence="3" id="KW-1185">Reference proteome</keyword>
<dbReference type="InterPro" id="IPR013589">
    <property type="entry name" value="Bac_transglu_N"/>
</dbReference>
<dbReference type="SMART" id="SM00460">
    <property type="entry name" value="TGc"/>
    <property type="match status" value="1"/>
</dbReference>